<sequence length="168" mass="19075">MKNMRMILPFLIFLYLQLQNSKGNDQGFEINVRFLENGFITALTVQFLILKKDLSVITLIVKTSTPEYGQFINDSNPMTKIASGKVSKEHVNSQEQEGIVIDYIDNICQTGKSDREQDKEADDQNSTGYDEGAGITSLLHFVQDFWFTANKNEAAEISKEAKRHLSYP</sequence>
<evidence type="ECO:0000256" key="1">
    <source>
        <dbReference type="SAM" id="SignalP"/>
    </source>
</evidence>
<keyword evidence="3" id="KW-1185">Reference proteome</keyword>
<gene>
    <name evidence="2" type="ORF">MCOR_12221</name>
</gene>
<evidence type="ECO:0000313" key="3">
    <source>
        <dbReference type="Proteomes" id="UP000507470"/>
    </source>
</evidence>
<protein>
    <submittedName>
        <fullName evidence="2">Uncharacterized protein</fullName>
    </submittedName>
</protein>
<accession>A0A6J8AZT2</accession>
<proteinExistence type="predicted"/>
<dbReference type="Proteomes" id="UP000507470">
    <property type="component" value="Unassembled WGS sequence"/>
</dbReference>
<dbReference type="AlphaFoldDB" id="A0A6J8AZT2"/>
<feature type="chain" id="PRO_5026965336" evidence="1">
    <location>
        <begin position="24"/>
        <end position="168"/>
    </location>
</feature>
<dbReference type="EMBL" id="CACVKT020002097">
    <property type="protein sequence ID" value="CAC5375059.1"/>
    <property type="molecule type" value="Genomic_DNA"/>
</dbReference>
<reference evidence="2 3" key="1">
    <citation type="submission" date="2020-06" db="EMBL/GenBank/DDBJ databases">
        <authorList>
            <person name="Li R."/>
            <person name="Bekaert M."/>
        </authorList>
    </citation>
    <scope>NUCLEOTIDE SEQUENCE [LARGE SCALE GENOMIC DNA]</scope>
    <source>
        <strain evidence="3">wild</strain>
    </source>
</reference>
<name>A0A6J8AZT2_MYTCO</name>
<evidence type="ECO:0000313" key="2">
    <source>
        <dbReference type="EMBL" id="CAC5375059.1"/>
    </source>
</evidence>
<organism evidence="2 3">
    <name type="scientific">Mytilus coruscus</name>
    <name type="common">Sea mussel</name>
    <dbReference type="NCBI Taxonomy" id="42192"/>
    <lineage>
        <taxon>Eukaryota</taxon>
        <taxon>Metazoa</taxon>
        <taxon>Spiralia</taxon>
        <taxon>Lophotrochozoa</taxon>
        <taxon>Mollusca</taxon>
        <taxon>Bivalvia</taxon>
        <taxon>Autobranchia</taxon>
        <taxon>Pteriomorphia</taxon>
        <taxon>Mytilida</taxon>
        <taxon>Mytiloidea</taxon>
        <taxon>Mytilidae</taxon>
        <taxon>Mytilinae</taxon>
        <taxon>Mytilus</taxon>
    </lineage>
</organism>
<feature type="signal peptide" evidence="1">
    <location>
        <begin position="1"/>
        <end position="23"/>
    </location>
</feature>
<keyword evidence="1" id="KW-0732">Signal</keyword>